<sequence>MVDVKISVGTAECFTHAKIGITIHKAASGYKDFEFKEIFDKEELRMMSNVRVLASMFIPSIYAAEKLLNIKLPEPDYDYAYAKAYTEKNDLKVAYLMAKGLKDILNCNIAIGTTAGIGRGGICILTDKNKYLFTTDVYGNLLKHENILERQRNGIEKGLRKFIEILKREYLHTSSF</sequence>
<dbReference type="HOGENOM" id="CLU_1451416_0_0_2"/>
<name>F6BCQ6_METIK</name>
<dbReference type="KEGG" id="mig:Metig_0717"/>
<proteinExistence type="inferred from homology"/>
<dbReference type="Pfam" id="PF06787">
    <property type="entry name" value="HcgF"/>
    <property type="match status" value="1"/>
</dbReference>
<dbReference type="AlphaFoldDB" id="F6BCQ6"/>
<keyword evidence="3" id="KW-1185">Reference proteome</keyword>
<evidence type="ECO:0000313" key="2">
    <source>
        <dbReference type="EMBL" id="AEF96267.1"/>
    </source>
</evidence>
<gene>
    <name evidence="2" type="ordered locus">Metig_0717</name>
</gene>
<dbReference type="InterPro" id="IPR009625">
    <property type="entry name" value="HcgF"/>
</dbReference>
<evidence type="ECO:0000313" key="3">
    <source>
        <dbReference type="Proteomes" id="UP000009227"/>
    </source>
</evidence>
<dbReference type="EMBL" id="CP002737">
    <property type="protein sequence ID" value="AEF96267.1"/>
    <property type="molecule type" value="Genomic_DNA"/>
</dbReference>
<comment type="similarity">
    <text evidence="1">Belongs to the UPF0254 family.</text>
</comment>
<dbReference type="HAMAP" id="MF_00673">
    <property type="entry name" value="UPF0254"/>
    <property type="match status" value="1"/>
</dbReference>
<dbReference type="STRING" id="880724.Metig_0717"/>
<reference evidence="2 3" key="1">
    <citation type="submission" date="2011-05" db="EMBL/GenBank/DDBJ databases">
        <title>Complete sequence of Methanotorris igneus Kol 5.</title>
        <authorList>
            <consortium name="US DOE Joint Genome Institute"/>
            <person name="Lucas S."/>
            <person name="Han J."/>
            <person name="Lapidus A."/>
            <person name="Cheng J.-F."/>
            <person name="Goodwin L."/>
            <person name="Pitluck S."/>
            <person name="Peters L."/>
            <person name="Mikhailova N."/>
            <person name="Chertkov O."/>
            <person name="Han C."/>
            <person name="Tapia R."/>
            <person name="Land M."/>
            <person name="Hauser L."/>
            <person name="Kyrpides N."/>
            <person name="Ivanova N."/>
            <person name="Pagani I."/>
            <person name="Sieprawska-Lupa M."/>
            <person name="Whitman W."/>
            <person name="Woyke T."/>
        </authorList>
    </citation>
    <scope>NUCLEOTIDE SEQUENCE [LARGE SCALE GENOMIC DNA]</scope>
    <source>
        <strain evidence="3">DSM 5666 / JCM 11834 / Kol 5</strain>
    </source>
</reference>
<dbReference type="NCBIfam" id="NF002122">
    <property type="entry name" value="PRK00962.1"/>
    <property type="match status" value="1"/>
</dbReference>
<dbReference type="Proteomes" id="UP000009227">
    <property type="component" value="Chromosome"/>
</dbReference>
<accession>F6BCQ6</accession>
<dbReference type="OrthoDB" id="59686at2157"/>
<dbReference type="GeneID" id="10643557"/>
<organism evidence="3">
    <name type="scientific">Methanotorris igneus (strain DSM 5666 / JCM 11834 / Kol 5)</name>
    <dbReference type="NCBI Taxonomy" id="880724"/>
    <lineage>
        <taxon>Archaea</taxon>
        <taxon>Methanobacteriati</taxon>
        <taxon>Methanobacteriota</taxon>
        <taxon>Methanomada group</taxon>
        <taxon>Methanococci</taxon>
        <taxon>Methanococcales</taxon>
        <taxon>Methanocaldococcaceae</taxon>
        <taxon>Methanotorris</taxon>
    </lineage>
</organism>
<protein>
    <recommendedName>
        <fullName evidence="1">UPF0254 protein Metig_0717</fullName>
    </recommendedName>
</protein>
<evidence type="ECO:0000256" key="1">
    <source>
        <dbReference type="HAMAP-Rule" id="MF_00673"/>
    </source>
</evidence>
<dbReference type="RefSeq" id="WP_013798870.1">
    <property type="nucleotide sequence ID" value="NC_015562.1"/>
</dbReference>